<dbReference type="SMART" id="SM00192">
    <property type="entry name" value="LDLa"/>
    <property type="match status" value="8"/>
</dbReference>
<keyword evidence="5 17" id="KW-0812">Transmembrane</keyword>
<dbReference type="InterPro" id="IPR000033">
    <property type="entry name" value="LDLR_classB_rpt"/>
</dbReference>
<dbReference type="SMART" id="SM00135">
    <property type="entry name" value="LY"/>
    <property type="match status" value="19"/>
</dbReference>
<dbReference type="Gene3D" id="2.120.10.30">
    <property type="entry name" value="TolB, C-terminal domain"/>
    <property type="match status" value="4"/>
</dbReference>
<keyword evidence="10 17" id="KW-0472">Membrane</keyword>
<feature type="repeat" description="LDL-receptor class B" evidence="15">
    <location>
        <begin position="666"/>
        <end position="708"/>
    </location>
</feature>
<keyword evidence="4" id="KW-0254">Endocytosis</keyword>
<dbReference type="FunFam" id="4.10.400.10:FF:000034">
    <property type="entry name" value="Low-density lipoprotein receptor-related protein 2"/>
    <property type="match status" value="1"/>
</dbReference>
<dbReference type="Gene3D" id="2.10.25.10">
    <property type="entry name" value="Laminin"/>
    <property type="match status" value="2"/>
</dbReference>
<evidence type="ECO:0000256" key="17">
    <source>
        <dbReference type="SAM" id="Phobius"/>
    </source>
</evidence>
<dbReference type="KEGG" id="clec:106669892"/>
<keyword evidence="3" id="KW-0245">EGF-like domain</keyword>
<dbReference type="CDD" id="cd00112">
    <property type="entry name" value="LDLa"/>
    <property type="match status" value="6"/>
</dbReference>
<feature type="repeat" description="LDL-receptor class B" evidence="15">
    <location>
        <begin position="930"/>
        <end position="972"/>
    </location>
</feature>
<evidence type="ECO:0000256" key="2">
    <source>
        <dbReference type="ARBA" id="ARBA00022475"/>
    </source>
</evidence>
<evidence type="ECO:0000256" key="4">
    <source>
        <dbReference type="ARBA" id="ARBA00022583"/>
    </source>
</evidence>
<reference evidence="20" key="1">
    <citation type="submission" date="2022-01" db="UniProtKB">
        <authorList>
            <consortium name="EnsemblMetazoa"/>
        </authorList>
    </citation>
    <scope>IDENTIFICATION</scope>
</reference>
<dbReference type="PROSITE" id="PS01209">
    <property type="entry name" value="LDLRA_1"/>
    <property type="match status" value="3"/>
</dbReference>
<proteinExistence type="predicted"/>
<feature type="disulfide bond" evidence="14">
    <location>
        <begin position="410"/>
        <end position="422"/>
    </location>
</feature>
<evidence type="ECO:0000313" key="21">
    <source>
        <dbReference type="Proteomes" id="UP000494040"/>
    </source>
</evidence>
<dbReference type="SMART" id="SM00181">
    <property type="entry name" value="EGF"/>
    <property type="match status" value="6"/>
</dbReference>
<dbReference type="PANTHER" id="PTHR46513:SF13">
    <property type="entry name" value="EGF-LIKE DOMAIN-CONTAINING PROTEIN"/>
    <property type="match status" value="1"/>
</dbReference>
<keyword evidence="12" id="KW-0675">Receptor</keyword>
<dbReference type="Pfam" id="PF14670">
    <property type="entry name" value="FXa_inhibition"/>
    <property type="match status" value="2"/>
</dbReference>
<evidence type="ECO:0000256" key="1">
    <source>
        <dbReference type="ARBA" id="ARBA00004251"/>
    </source>
</evidence>
<dbReference type="Pfam" id="PF00057">
    <property type="entry name" value="Ldl_recept_a"/>
    <property type="match status" value="7"/>
</dbReference>
<dbReference type="PROSITE" id="PS50068">
    <property type="entry name" value="LDLRA_2"/>
    <property type="match status" value="8"/>
</dbReference>
<protein>
    <recommendedName>
        <fullName evidence="19">EGF-like domain-containing protein</fullName>
    </recommendedName>
</protein>
<dbReference type="InterPro" id="IPR009030">
    <property type="entry name" value="Growth_fac_rcpt_cys_sf"/>
</dbReference>
<evidence type="ECO:0000256" key="6">
    <source>
        <dbReference type="ARBA" id="ARBA00022729"/>
    </source>
</evidence>
<dbReference type="Gene3D" id="4.10.400.10">
    <property type="entry name" value="Low-density Lipoprotein Receptor"/>
    <property type="match status" value="8"/>
</dbReference>
<feature type="repeat" description="LDL-receptor class B" evidence="15">
    <location>
        <begin position="1016"/>
        <end position="1060"/>
    </location>
</feature>
<dbReference type="InterPro" id="IPR036055">
    <property type="entry name" value="LDL_receptor-like_sf"/>
</dbReference>
<feature type="chain" id="PRO_5035185086" description="EGF-like domain-containing protein" evidence="18">
    <location>
        <begin position="19"/>
        <end position="1957"/>
    </location>
</feature>
<feature type="repeat" description="LDL-receptor class B" evidence="15">
    <location>
        <begin position="1586"/>
        <end position="1627"/>
    </location>
</feature>
<evidence type="ECO:0000256" key="15">
    <source>
        <dbReference type="PROSITE-ProRule" id="PRU00461"/>
    </source>
</evidence>
<feature type="disulfide bond" evidence="14">
    <location>
        <begin position="368"/>
        <end position="380"/>
    </location>
</feature>
<feature type="disulfide bond" evidence="14">
    <location>
        <begin position="417"/>
        <end position="435"/>
    </location>
</feature>
<keyword evidence="9 17" id="KW-1133">Transmembrane helix</keyword>
<feature type="repeat" description="LDL-receptor class B" evidence="15">
    <location>
        <begin position="623"/>
        <end position="665"/>
    </location>
</feature>
<dbReference type="InterPro" id="IPR001881">
    <property type="entry name" value="EGF-like_Ca-bd_dom"/>
</dbReference>
<dbReference type="FunFam" id="2.120.10.30:FF:000241">
    <property type="entry name" value="Low-density lipoprotein receptor-related protein 6"/>
    <property type="match status" value="1"/>
</dbReference>
<feature type="repeat" description="LDL-receptor class B" evidence="15">
    <location>
        <begin position="709"/>
        <end position="752"/>
    </location>
</feature>
<organism evidence="20 21">
    <name type="scientific">Cimex lectularius</name>
    <name type="common">Bed bug</name>
    <name type="synonym">Acanthia lectularia</name>
    <dbReference type="NCBI Taxonomy" id="79782"/>
    <lineage>
        <taxon>Eukaryota</taxon>
        <taxon>Metazoa</taxon>
        <taxon>Ecdysozoa</taxon>
        <taxon>Arthropoda</taxon>
        <taxon>Hexapoda</taxon>
        <taxon>Insecta</taxon>
        <taxon>Pterygota</taxon>
        <taxon>Neoptera</taxon>
        <taxon>Paraneoptera</taxon>
        <taxon>Hemiptera</taxon>
        <taxon>Heteroptera</taxon>
        <taxon>Panheteroptera</taxon>
        <taxon>Cimicomorpha</taxon>
        <taxon>Cimicidae</taxon>
        <taxon>Cimex</taxon>
    </lineage>
</organism>
<dbReference type="SMART" id="SM00179">
    <property type="entry name" value="EGF_CA"/>
    <property type="match status" value="3"/>
</dbReference>
<feature type="repeat" description="LDL-receptor class B" evidence="15">
    <location>
        <begin position="1061"/>
        <end position="1104"/>
    </location>
</feature>
<dbReference type="OMA" id="NNRYTAI"/>
<feature type="domain" description="EGF-like" evidence="19">
    <location>
        <begin position="561"/>
        <end position="576"/>
    </location>
</feature>
<evidence type="ECO:0000256" key="3">
    <source>
        <dbReference type="ARBA" id="ARBA00022536"/>
    </source>
</evidence>
<feature type="transmembrane region" description="Helical" evidence="17">
    <location>
        <begin position="1831"/>
        <end position="1855"/>
    </location>
</feature>
<feature type="repeat" description="LDL-receptor class B" evidence="15">
    <location>
        <begin position="1326"/>
        <end position="1369"/>
    </location>
</feature>
<feature type="repeat" description="LDL-receptor class B" evidence="15">
    <location>
        <begin position="1409"/>
        <end position="1450"/>
    </location>
</feature>
<dbReference type="PROSITE" id="PS01186">
    <property type="entry name" value="EGF_2"/>
    <property type="match status" value="1"/>
</dbReference>
<dbReference type="InterPro" id="IPR023415">
    <property type="entry name" value="LDLR_class-A_CS"/>
</dbReference>
<keyword evidence="7" id="KW-0677">Repeat</keyword>
<dbReference type="FunFam" id="2.10.25.10:FF:000009">
    <property type="entry name" value="Low-density lipoprotein receptor isoform 1"/>
    <property type="match status" value="1"/>
</dbReference>
<dbReference type="InterPro" id="IPR050778">
    <property type="entry name" value="Cueball_EGF_LRP_Nidogen"/>
</dbReference>
<feature type="disulfide bond" evidence="14">
    <location>
        <begin position="262"/>
        <end position="277"/>
    </location>
</feature>
<feature type="signal peptide" evidence="18">
    <location>
        <begin position="1"/>
        <end position="18"/>
    </location>
</feature>
<dbReference type="OrthoDB" id="10066840at2759"/>
<dbReference type="GeneID" id="106669892"/>
<dbReference type="Pfam" id="PF00058">
    <property type="entry name" value="Ldl_recept_b"/>
    <property type="match status" value="11"/>
</dbReference>
<comment type="caution">
    <text evidence="14">Lacks conserved residue(s) required for the propagation of feature annotation.</text>
</comment>
<evidence type="ECO:0000256" key="11">
    <source>
        <dbReference type="ARBA" id="ARBA00023157"/>
    </source>
</evidence>
<feature type="disulfide bond" evidence="14">
    <location>
        <begin position="345"/>
        <end position="360"/>
    </location>
</feature>
<evidence type="ECO:0000256" key="7">
    <source>
        <dbReference type="ARBA" id="ARBA00022737"/>
    </source>
</evidence>
<dbReference type="InterPro" id="IPR011042">
    <property type="entry name" value="6-blade_b-propeller_TolB-like"/>
</dbReference>
<feature type="disulfide bond" evidence="14">
    <location>
        <begin position="477"/>
        <end position="492"/>
    </location>
</feature>
<dbReference type="SUPFAM" id="SSF57184">
    <property type="entry name" value="Growth factor receptor domain"/>
    <property type="match status" value="1"/>
</dbReference>
<evidence type="ECO:0000256" key="12">
    <source>
        <dbReference type="ARBA" id="ARBA00023170"/>
    </source>
</evidence>
<feature type="disulfide bond" evidence="14">
    <location>
        <begin position="375"/>
        <end position="393"/>
    </location>
</feature>
<accession>A0A8I6S2Y6</accession>
<dbReference type="InterPro" id="IPR000742">
    <property type="entry name" value="EGF"/>
</dbReference>
<dbReference type="InterPro" id="IPR049883">
    <property type="entry name" value="NOTCH1_EGF-like"/>
</dbReference>
<evidence type="ECO:0000256" key="8">
    <source>
        <dbReference type="ARBA" id="ARBA00022837"/>
    </source>
</evidence>
<dbReference type="GO" id="GO:0006897">
    <property type="term" value="P:endocytosis"/>
    <property type="evidence" value="ECO:0007669"/>
    <property type="project" value="UniProtKB-KW"/>
</dbReference>
<feature type="disulfide bond" evidence="14">
    <location>
        <begin position="429"/>
        <end position="444"/>
    </location>
</feature>
<dbReference type="PROSITE" id="PS01187">
    <property type="entry name" value="EGF_CA"/>
    <property type="match status" value="1"/>
</dbReference>
<dbReference type="InterPro" id="IPR002172">
    <property type="entry name" value="LDrepeatLR_classA_rpt"/>
</dbReference>
<feature type="repeat" description="LDL-receptor class B" evidence="15">
    <location>
        <begin position="1628"/>
        <end position="1671"/>
    </location>
</feature>
<keyword evidence="6 18" id="KW-0732">Signal</keyword>
<feature type="disulfide bond" evidence="14">
    <location>
        <begin position="387"/>
        <end position="402"/>
    </location>
</feature>
<feature type="disulfide bond" evidence="14">
    <location>
        <begin position="221"/>
        <end position="236"/>
    </location>
</feature>
<dbReference type="RefSeq" id="XP_014255223.1">
    <property type="nucleotide sequence ID" value="XM_014399737.2"/>
</dbReference>
<feature type="repeat" description="LDL-receptor class B" evidence="15">
    <location>
        <begin position="753"/>
        <end position="795"/>
    </location>
</feature>
<feature type="disulfide bond" evidence="14">
    <location>
        <begin position="291"/>
        <end position="309"/>
    </location>
</feature>
<keyword evidence="8" id="KW-0106">Calcium</keyword>
<dbReference type="Proteomes" id="UP000494040">
    <property type="component" value="Unassembled WGS sequence"/>
</dbReference>
<feature type="disulfide bond" evidence="14">
    <location>
        <begin position="326"/>
        <end position="338"/>
    </location>
</feature>
<dbReference type="SUPFAM" id="SSF63825">
    <property type="entry name" value="YWTD domain"/>
    <property type="match status" value="4"/>
</dbReference>
<dbReference type="Pfam" id="PF07645">
    <property type="entry name" value="EGF_CA"/>
    <property type="match status" value="1"/>
</dbReference>
<evidence type="ECO:0000259" key="19">
    <source>
        <dbReference type="PROSITE" id="PS01186"/>
    </source>
</evidence>
<dbReference type="PRINTS" id="PR00261">
    <property type="entry name" value="LDLRECEPTOR"/>
</dbReference>
<dbReference type="CTD" id="4038"/>
<keyword evidence="2" id="KW-1003">Cell membrane</keyword>
<sequence>MKRFLFWLTALFFAQAYGESKGNGAGTELTPQFGAYHHSPLTHARGAARQMYGSGALRSPNVPPIHQGAHPSHWPSQPPVIINPVHYVPKWISSAYIPRPSDVSPLSRSGAIHKTSGGVYDPMEDADIVMNHPRPPELAPNIDIDPEESVEGCGGSCRGGEFLCSISCTCIPSSWRCDGEFDCVRGEDEATCSTIKQQVCSKDTHVRCPRTWKCINKDWLCDGDDDCGDFSDETHCEGVLMNCTNEEFECANGLCIPLSWLCDGDNDCRDYSDEMNCTQKMDCISEHEFRCSDGDCISLSWRCDSEPDCSDQSDEVMCPEVIVPECGPSEFPCAYPRCVRQEFRCDGDDDCGDWSDEDDCPEVVGGPCTEQEFRCESGKCISNKWKCDGEKDCEGGEDETGCEKASPRPCGSDEFACHTGTCIIEMWVCDGVQDCPQAEDEENCKELCDPMTQYTCPFVNISSPHPGTHCIRKKQVCDGIKDCLGGEDEKQCPKRKDCTKSSIPCQQLCIETYEGKDACTCKPGYILSEDDINCEDVDECSFKTDPVCSQTCNNTIGSYKCGCHRGYELRPDGTTCKARGSPPSLVFANRIDIRQVSLNSFKYTAILKGLHNAIALDYHYKKGLIFWTDISMDIISRSRINGTNITEIAKSGLDSPGGIAVDWIHDLLFWTDSGTRRVEVSNLDGQIRHVLISDDIQKPRAIAVHPGEALVFWTDWGPKPKIERCEMDGSNRIALITESIQWPNGMTIDYTINRIYWSDAKHHVIESCKFDGTERRKVVTKGLPHPFAVTLFEDAIYWTDWRTKSVSTASKATGTGFRTIHSGLLFPMDIHSYHPQRQPFYTNHCGNDSGGCSHLCLPNALSFQCICPLGLKLTKNNKTCDKTTDHMLLFARMKDIRLRSLVEGTPNYDVVIPVEGIKSARALTWDIRSNSIFWTDIETKTISSSKINGTEQRSIINKNLETPAGLAIDWVTNKLYWIDAGTLRVEVSNLDGTMRSLLIWDGIENPRDIVLDPLNAFMYWSDWGSPGRIEKAGMHGGNREIFLSLGNGSRPNGLSVDFQTSRLYWADSGTQTIEYADLNGKKAYKRVLLSDVPHPIGLTVFQDNIYWTDLTTNSIHKANKITGENSQIIRNGLSGLKDIIVMEHDMIQIVPKCEHNNGGCSHLCLIAPNKEGYVCACPVGIKLKEDNKTCHKAPDKWLIVAHRTEILQIALDEPYSVDVVLPLPQLTAAVAVDVDKENGEIYWSDTAEDVIQKANFDFGVATIVSDGLVMADGIVIDSVGRKLYWTDAGNNNIQVCALSDCEMLRKVLIWNHLENPRAITLNYDMGLLFWTDWGNQPKIEQSNMDGNNRVTLISEKLVWPNGLAVDKGRMYWTDAKLGVIESALLADTTNRTVILNQLLHPYALVILDEFMYWTDWHTNAIHRAYKNGTDQQYVVRHIKGPMDIKIVETNSKDKLTDVCQPNNGGCSHLCLRTPKNYSCACPTGITLMDDKKTCKPQPNGYLLIASDTTLSRISMDTKEMWLFSLPTPNIEKAMAVDFHWNLSTIFYVDFQLNSIKGVNMTALTQTWDIINNLSSPSSLAIDWIANNLYWVETGISKIVVSRIDGSFKKIIITRVDDPRCIALYPQKGYIFWTTIGLNPRIERSNLDGSYRKIIHGTELGIPNGLAIDYQLNKIFWSDSLNNKIEVSDLNGRNRMLLIPKTSHPIGLTLYGEHIIWADFHKKKVQMADAMTGRDQTALRGTISDVTGICAVTPERQQGHNPCAVENGYCTHLCLFRGKRGYICECPDITDSKCSTEPAQLVPITNEEELDDIDEEGLPEDSNFMGNSFSQIVLSLCMVLGTCIIIIIFSFSHIYLRRNRRAERKYIYNVGRSVLTFSNPNYNASATDIRNPTADKKPPFLWRKLRFEKSQERVFTVHGDSDKAGCAEVVSLIPVPHSPCPSPTPTSSITLEASTSNC</sequence>
<feature type="disulfide bond" evidence="14">
    <location>
        <begin position="303"/>
        <end position="318"/>
    </location>
</feature>
<dbReference type="SUPFAM" id="SSF57424">
    <property type="entry name" value="LDL receptor-like module"/>
    <property type="match status" value="8"/>
</dbReference>
<keyword evidence="13" id="KW-0325">Glycoprotein</keyword>
<feature type="disulfide bond" evidence="14">
    <location>
        <begin position="177"/>
        <end position="192"/>
    </location>
</feature>
<evidence type="ECO:0000256" key="10">
    <source>
        <dbReference type="ARBA" id="ARBA00023136"/>
    </source>
</evidence>
<feature type="repeat" description="LDL-receptor class B" evidence="15">
    <location>
        <begin position="1281"/>
        <end position="1325"/>
    </location>
</feature>
<evidence type="ECO:0000256" key="5">
    <source>
        <dbReference type="ARBA" id="ARBA00022692"/>
    </source>
</evidence>
<evidence type="ECO:0000256" key="14">
    <source>
        <dbReference type="PROSITE-ProRule" id="PRU00124"/>
    </source>
</evidence>
<keyword evidence="11 14" id="KW-1015">Disulfide bond</keyword>
<dbReference type="EnsemblMetazoa" id="XM_014399737.2">
    <property type="protein sequence ID" value="XP_014255223.1"/>
    <property type="gene ID" value="LOC106669892"/>
</dbReference>
<feature type="disulfide bond" evidence="14">
    <location>
        <begin position="250"/>
        <end position="268"/>
    </location>
</feature>
<dbReference type="CDD" id="cd00054">
    <property type="entry name" value="EGF_CA"/>
    <property type="match status" value="1"/>
</dbReference>
<dbReference type="SUPFAM" id="SSF57196">
    <property type="entry name" value="EGF/Laminin"/>
    <property type="match status" value="2"/>
</dbReference>
<dbReference type="InterPro" id="IPR018097">
    <property type="entry name" value="EGF_Ca-bd_CS"/>
</dbReference>
<evidence type="ECO:0000256" key="16">
    <source>
        <dbReference type="SAM" id="MobiDB-lite"/>
    </source>
</evidence>
<dbReference type="PANTHER" id="PTHR46513">
    <property type="entry name" value="VITELLOGENIN RECEPTOR-LIKE PROTEIN-RELATED-RELATED"/>
    <property type="match status" value="1"/>
</dbReference>
<comment type="subcellular location">
    <subcellularLocation>
        <location evidence="1">Cell membrane</location>
        <topology evidence="1">Single-pass type I membrane protein</topology>
    </subcellularLocation>
</comment>
<dbReference type="FunFam" id="2.120.10.30:FF:000008">
    <property type="entry name" value="Low-density lipoprotein receptor-related protein 4"/>
    <property type="match status" value="3"/>
</dbReference>
<evidence type="ECO:0000256" key="18">
    <source>
        <dbReference type="SAM" id="SignalP"/>
    </source>
</evidence>
<feature type="repeat" description="LDL-receptor class B" evidence="15">
    <location>
        <begin position="1672"/>
        <end position="1713"/>
    </location>
</feature>
<name>A0A8I6S2Y6_CIMLE</name>
<dbReference type="GO" id="GO:0005886">
    <property type="term" value="C:plasma membrane"/>
    <property type="evidence" value="ECO:0007669"/>
    <property type="project" value="UniProtKB-SubCell"/>
</dbReference>
<feature type="region of interest" description="Disordered" evidence="16">
    <location>
        <begin position="1938"/>
        <end position="1957"/>
    </location>
</feature>
<feature type="disulfide bond" evidence="14">
    <location>
        <begin position="333"/>
        <end position="351"/>
    </location>
</feature>
<keyword evidence="21" id="KW-1185">Reference proteome</keyword>
<feature type="repeat" description="LDL-receptor class B" evidence="15">
    <location>
        <begin position="973"/>
        <end position="1015"/>
    </location>
</feature>
<evidence type="ECO:0000313" key="20">
    <source>
        <dbReference type="EnsemblMetazoa" id="XP_014255223.1"/>
    </source>
</evidence>
<feature type="repeat" description="LDL-receptor class B" evidence="15">
    <location>
        <begin position="1239"/>
        <end position="1280"/>
    </location>
</feature>
<evidence type="ECO:0000256" key="13">
    <source>
        <dbReference type="ARBA" id="ARBA00023180"/>
    </source>
</evidence>
<feature type="disulfide bond" evidence="14">
    <location>
        <begin position="243"/>
        <end position="255"/>
    </location>
</feature>
<evidence type="ECO:0000256" key="9">
    <source>
        <dbReference type="ARBA" id="ARBA00022989"/>
    </source>
</evidence>
<dbReference type="GO" id="GO:0005509">
    <property type="term" value="F:calcium ion binding"/>
    <property type="evidence" value="ECO:0007669"/>
    <property type="project" value="InterPro"/>
</dbReference>
<dbReference type="PROSITE" id="PS51120">
    <property type="entry name" value="LDLRB"/>
    <property type="match status" value="15"/>
</dbReference>